<name>A0ABV0KFT2_9CYAN</name>
<sequence length="261" mass="30293">MKQLIPPFFLSTYKKVGKYGFFGNYKTWQAAYQDTTGYDAAVILEKVKDSLLKVKEGKAVYARDSVIFDKIHYSFPLLASLLKIAVENEGRLSVLDFGGSLGTSYYQCKDFLSGLKELKWSIVEQENFVTTGKQFFEDTHLKFFYDIDSCIHIEKPDVILLSGVVQCLEDPYKFLEKLLSYNFNHILFDRTAFVKEGSDRLTIQKVPPEIYSASYPAWFFSLDRFLSFFAEKYDLLLEFDSDDKVNIPSQFKGFYFKRKSL</sequence>
<evidence type="ECO:0000313" key="2">
    <source>
        <dbReference type="Proteomes" id="UP001476950"/>
    </source>
</evidence>
<evidence type="ECO:0000313" key="1">
    <source>
        <dbReference type="EMBL" id="MEP1057255.1"/>
    </source>
</evidence>
<dbReference type="Proteomes" id="UP001476950">
    <property type="component" value="Unassembled WGS sequence"/>
</dbReference>
<dbReference type="GO" id="GO:0032259">
    <property type="term" value="P:methylation"/>
    <property type="evidence" value="ECO:0007669"/>
    <property type="project" value="UniProtKB-KW"/>
</dbReference>
<keyword evidence="1" id="KW-0808">Transferase</keyword>
<gene>
    <name evidence="1" type="ORF">NDI38_02325</name>
</gene>
<dbReference type="NCBIfam" id="TIGR04325">
    <property type="entry name" value="MTase_LIC12133"/>
    <property type="match status" value="1"/>
</dbReference>
<organism evidence="1 2">
    <name type="scientific">Stenomitos frigidus AS-A4</name>
    <dbReference type="NCBI Taxonomy" id="2933935"/>
    <lineage>
        <taxon>Bacteria</taxon>
        <taxon>Bacillati</taxon>
        <taxon>Cyanobacteriota</taxon>
        <taxon>Cyanophyceae</taxon>
        <taxon>Leptolyngbyales</taxon>
        <taxon>Leptolyngbyaceae</taxon>
        <taxon>Stenomitos</taxon>
    </lineage>
</organism>
<dbReference type="EMBL" id="JAMPLM010000001">
    <property type="protein sequence ID" value="MEP1057255.1"/>
    <property type="molecule type" value="Genomic_DNA"/>
</dbReference>
<keyword evidence="1" id="KW-0489">Methyltransferase</keyword>
<dbReference type="InterPro" id="IPR027612">
    <property type="entry name" value="Put_MTase_LIC12133"/>
</dbReference>
<comment type="caution">
    <text evidence="1">The sequence shown here is derived from an EMBL/GenBank/DDBJ whole genome shotgun (WGS) entry which is preliminary data.</text>
</comment>
<protein>
    <submittedName>
        <fullName evidence="1">TIGR04325 family methyltransferase</fullName>
    </submittedName>
</protein>
<proteinExistence type="predicted"/>
<dbReference type="GO" id="GO:0008168">
    <property type="term" value="F:methyltransferase activity"/>
    <property type="evidence" value="ECO:0007669"/>
    <property type="project" value="UniProtKB-KW"/>
</dbReference>
<keyword evidence="2" id="KW-1185">Reference proteome</keyword>
<accession>A0ABV0KFT2</accession>
<dbReference type="RefSeq" id="WP_242033726.1">
    <property type="nucleotide sequence ID" value="NZ_JAMPLM010000001.1"/>
</dbReference>
<reference evidence="1 2" key="1">
    <citation type="submission" date="2022-04" db="EMBL/GenBank/DDBJ databases">
        <title>Positive selection, recombination, and allopatry shape intraspecific diversity of widespread and dominant cyanobacteria.</title>
        <authorList>
            <person name="Wei J."/>
            <person name="Shu W."/>
            <person name="Hu C."/>
        </authorList>
    </citation>
    <scope>NUCLEOTIDE SEQUENCE [LARGE SCALE GENOMIC DNA]</scope>
    <source>
        <strain evidence="1 2">AS-A4</strain>
    </source>
</reference>